<dbReference type="PROSITE" id="PS00530">
    <property type="entry name" value="RNASE_T2_1"/>
    <property type="match status" value="1"/>
</dbReference>
<dbReference type="Gene3D" id="3.90.730.10">
    <property type="entry name" value="Ribonuclease T2-like"/>
    <property type="match status" value="1"/>
</dbReference>
<organism evidence="6 7">
    <name type="scientific">Marasmius crinis-equi</name>
    <dbReference type="NCBI Taxonomy" id="585013"/>
    <lineage>
        <taxon>Eukaryota</taxon>
        <taxon>Fungi</taxon>
        <taxon>Dikarya</taxon>
        <taxon>Basidiomycota</taxon>
        <taxon>Agaricomycotina</taxon>
        <taxon>Agaricomycetes</taxon>
        <taxon>Agaricomycetidae</taxon>
        <taxon>Agaricales</taxon>
        <taxon>Marasmiineae</taxon>
        <taxon>Marasmiaceae</taxon>
        <taxon>Marasmius</taxon>
    </lineage>
</organism>
<dbReference type="EMBL" id="JBAHYK010000097">
    <property type="protein sequence ID" value="KAL0578473.1"/>
    <property type="molecule type" value="Genomic_DNA"/>
</dbReference>
<protein>
    <recommendedName>
        <fullName evidence="2">ribonuclease T2</fullName>
        <ecNumber evidence="2">4.6.1.19</ecNumber>
    </recommendedName>
</protein>
<gene>
    <name evidence="6" type="ORF">V5O48_003522</name>
</gene>
<dbReference type="SUPFAM" id="SSF55895">
    <property type="entry name" value="Ribonuclease Rh-like"/>
    <property type="match status" value="1"/>
</dbReference>
<dbReference type="CDD" id="cd01061">
    <property type="entry name" value="RNase_T2_euk"/>
    <property type="match status" value="1"/>
</dbReference>
<dbReference type="PANTHER" id="PTHR11240:SF17">
    <property type="entry name" value="RIBONUCLEASE T2"/>
    <property type="match status" value="1"/>
</dbReference>
<evidence type="ECO:0000313" key="6">
    <source>
        <dbReference type="EMBL" id="KAL0578473.1"/>
    </source>
</evidence>
<keyword evidence="7" id="KW-1185">Reference proteome</keyword>
<dbReference type="PROSITE" id="PS00531">
    <property type="entry name" value="RNASE_T2_2"/>
    <property type="match status" value="1"/>
</dbReference>
<dbReference type="EC" id="4.6.1.19" evidence="2"/>
<reference evidence="6 7" key="1">
    <citation type="submission" date="2024-02" db="EMBL/GenBank/DDBJ databases">
        <title>A draft genome for the cacao thread blight pathogen Marasmius crinis-equi.</title>
        <authorList>
            <person name="Cohen S.P."/>
            <person name="Baruah I.K."/>
            <person name="Amoako-Attah I."/>
            <person name="Bukari Y."/>
            <person name="Meinhardt L.W."/>
            <person name="Bailey B.A."/>
        </authorList>
    </citation>
    <scope>NUCLEOTIDE SEQUENCE [LARGE SCALE GENOMIC DNA]</scope>
    <source>
        <strain evidence="6 7">GH-76</strain>
    </source>
</reference>
<proteinExistence type="inferred from homology"/>
<dbReference type="Proteomes" id="UP001465976">
    <property type="component" value="Unassembled WGS sequence"/>
</dbReference>
<dbReference type="PANTHER" id="PTHR11240">
    <property type="entry name" value="RIBONUCLEASE T2"/>
    <property type="match status" value="1"/>
</dbReference>
<evidence type="ECO:0000256" key="1">
    <source>
        <dbReference type="ARBA" id="ARBA00007469"/>
    </source>
</evidence>
<dbReference type="InterPro" id="IPR033697">
    <property type="entry name" value="Ribonuclease_T2_eukaryotic"/>
</dbReference>
<feature type="signal peptide" evidence="5">
    <location>
        <begin position="1"/>
        <end position="20"/>
    </location>
</feature>
<accession>A0ABR3FSM2</accession>
<evidence type="ECO:0000313" key="7">
    <source>
        <dbReference type="Proteomes" id="UP001465976"/>
    </source>
</evidence>
<sequence>MRDCAVFLALSSLATISAFAHNLNLTATYPDISQCALEPSIYSCENTTAIKNTCCSPTPGGLVLHTQFWSTYTGLEEQGQRLPKGSWTIHGLWPDNCDGSFEQYCDMSRQFDPEPSPAKFPNGTTIPPYEGPGVDTFVKAFGRDDLLEIMEKYWINQGAPNNVLWAHEFSKHATCTSTFDIACYGDAYEENMELVNYFDAVMRSFHHYPTFDILAAYVVDLLVCMLGFLRLLSSAGIVPSNSTGYNLTSIQNALKSQTGALPYLGCKNQTILSEVWYFSHVYGTEQYGSYKNLDSTSPTSCAANQTIWYYERTPAAEVEVRKSHWW</sequence>
<evidence type="ECO:0000256" key="2">
    <source>
        <dbReference type="ARBA" id="ARBA00012571"/>
    </source>
</evidence>
<comment type="similarity">
    <text evidence="1 4">Belongs to the RNase T2 family.</text>
</comment>
<dbReference type="InterPro" id="IPR033130">
    <property type="entry name" value="RNase_T2_His_AS_2"/>
</dbReference>
<dbReference type="InterPro" id="IPR018188">
    <property type="entry name" value="RNase_T2_His_AS_1"/>
</dbReference>
<dbReference type="InterPro" id="IPR001568">
    <property type="entry name" value="RNase_T2-like"/>
</dbReference>
<keyword evidence="3" id="KW-1015">Disulfide bond</keyword>
<comment type="caution">
    <text evidence="6">The sequence shown here is derived from an EMBL/GenBank/DDBJ whole genome shotgun (WGS) entry which is preliminary data.</text>
</comment>
<keyword evidence="5" id="KW-0732">Signal</keyword>
<evidence type="ECO:0000256" key="4">
    <source>
        <dbReference type="RuleBase" id="RU004328"/>
    </source>
</evidence>
<dbReference type="InterPro" id="IPR036430">
    <property type="entry name" value="RNase_T2-like_sf"/>
</dbReference>
<feature type="chain" id="PRO_5045713179" description="ribonuclease T2" evidence="5">
    <location>
        <begin position="21"/>
        <end position="326"/>
    </location>
</feature>
<evidence type="ECO:0000256" key="5">
    <source>
        <dbReference type="SAM" id="SignalP"/>
    </source>
</evidence>
<evidence type="ECO:0000256" key="3">
    <source>
        <dbReference type="ARBA" id="ARBA00023157"/>
    </source>
</evidence>
<dbReference type="Pfam" id="PF00445">
    <property type="entry name" value="Ribonuclease_T2"/>
    <property type="match status" value="2"/>
</dbReference>
<name>A0ABR3FSM2_9AGAR</name>